<dbReference type="eggNOG" id="KOG1216">
    <property type="taxonomic scope" value="Eukaryota"/>
</dbReference>
<dbReference type="PANTHER" id="PTHR46439">
    <property type="entry name" value="CYSTEINE-RICH MOTOR NEURON 1 PROTEIN"/>
    <property type="match status" value="1"/>
</dbReference>
<protein>
    <submittedName>
        <fullName evidence="6">RE54525p</fullName>
    </submittedName>
    <submittedName>
        <fullName evidence="5">Reduction in Cnn dots 2</fullName>
    </submittedName>
</protein>
<feature type="compositionally biased region" description="Basic and acidic residues" evidence="1">
    <location>
        <begin position="317"/>
        <end position="334"/>
    </location>
</feature>
<evidence type="ECO:0000256" key="2">
    <source>
        <dbReference type="SAM" id="Phobius"/>
    </source>
</evidence>
<dbReference type="SMART" id="SM00214">
    <property type="entry name" value="VWC"/>
    <property type="match status" value="1"/>
</dbReference>
<dbReference type="EMBL" id="AY075507">
    <property type="protein sequence ID" value="AAL68316.1"/>
    <property type="molecule type" value="mRNA"/>
</dbReference>
<dbReference type="Proteomes" id="UP000000803">
    <property type="component" value="Chromosome 3L"/>
</dbReference>
<feature type="compositionally biased region" description="Low complexity" evidence="1">
    <location>
        <begin position="279"/>
        <end position="307"/>
    </location>
</feature>
<feature type="signal peptide" evidence="3">
    <location>
        <begin position="1"/>
        <end position="18"/>
    </location>
</feature>
<dbReference type="GO" id="GO:0007099">
    <property type="term" value="P:centriole replication"/>
    <property type="evidence" value="ECO:0000315"/>
    <property type="project" value="FlyBase"/>
</dbReference>
<dbReference type="OrthoDB" id="5976811at2759"/>
<reference evidence="5" key="11">
    <citation type="journal article" date="2015" name="G3 (Bethesda)">
        <title>Gene Model Annotations for Drosophila melanogaster: Impact of High-Throughput Data.</title>
        <authorList>
            <consortium name="FlyBase Consortium"/>
            <person name="Matthews B.B."/>
            <person name="Dos Santos G."/>
            <person name="Crosby M.A."/>
            <person name="Emmert D.B."/>
            <person name="St Pierre S.E."/>
            <person name="Gramates L.S."/>
            <person name="Zhou P."/>
            <person name="Schroeder A.J."/>
            <person name="Falls K."/>
            <person name="Strelets V."/>
            <person name="Russo S.M."/>
            <person name="Gelbart W.M."/>
            <person name="null"/>
        </authorList>
    </citation>
    <scope>NUCLEOTIDE SEQUENCE</scope>
</reference>
<reference evidence="5" key="14">
    <citation type="submission" date="2022-11" db="EMBL/GenBank/DDBJ databases">
        <title>Drosophila melanogaster release 4 sequence.</title>
        <authorList>
            <consortium name="Berkeley Drosophila Genome Project"/>
            <person name="Celniker S."/>
            <person name="Carlson J."/>
            <person name="Wan K."/>
            <person name="Pfeiffer B."/>
            <person name="Frise E."/>
            <person name="George R."/>
            <person name="Hoskins R."/>
            <person name="Stapleton M."/>
            <person name="Pacleb J."/>
            <person name="Park S."/>
            <person name="Svirskas R."/>
            <person name="Smith E."/>
            <person name="Yu C."/>
            <person name="Rubin G."/>
        </authorList>
    </citation>
    <scope>NUCLEOTIDE SEQUENCE</scope>
</reference>
<sequence length="452" mass="49781">MEKLITICLLLRILQSCAMPIIDPDSIDESLACPPCENDFPICYKVIVEVERGNGLPGSCCPRYECLDEEPVCDGSKRRFYKNKCTVCDPCEPLAIQCKEICPMEEPEPICLSDNNEYHRNGDIWMENNGCTTCMCEGGYVTRNAVQCNHYYRCNNPVEVKGQCCPVCPDELGVSNSIYDDGNHKYRNTTSAPILGESESSSSGWSSTVPTDTSDSVPDTSGSPNSSSTSSELATPTPNTSELSSSTERTSTDSSYEQLGEFATSESPDLRTDSEEQETSSSDSAMETTTNPTTFEATATSTVSSTSMELPTATDDGITKMDFNPDGRTPKATDEPTVILVNATNFLSVVTDNPITNQPAVVAPESTSQIKDLNSMEIQQIRYPYAEVPQERIQTDWPLECVVIMGFVILIVFISLYAIVKRYSKNKKYHAIPLNPVRKLNETEKAKTEQKL</sequence>
<keyword evidence="8" id="KW-1185">Reference proteome</keyword>
<feature type="compositionally biased region" description="Low complexity" evidence="1">
    <location>
        <begin position="196"/>
        <end position="257"/>
    </location>
</feature>
<dbReference type="InParanoid" id="Q8SXY5"/>
<dbReference type="PaxDb" id="7227-FBpp0077871"/>
<dbReference type="PROSITE" id="PS50184">
    <property type="entry name" value="VWFC_2"/>
    <property type="match status" value="1"/>
</dbReference>
<evidence type="ECO:0000313" key="7">
    <source>
        <dbReference type="FlyBase" id="FBgn0037012"/>
    </source>
</evidence>
<feature type="chain" id="PRO_5015099369" evidence="3">
    <location>
        <begin position="19"/>
        <end position="452"/>
    </location>
</feature>
<evidence type="ECO:0000313" key="6">
    <source>
        <dbReference type="EMBL" id="AAL68316.1"/>
    </source>
</evidence>
<gene>
    <name evidence="5 7" type="primary">Rcd2</name>
    <name evidence="5" type="synonym">CT15369</name>
    <name evidence="5" type="synonym">Dmel\CG4786</name>
    <name evidence="6 7" type="ORF">CG4786</name>
    <name evidence="5" type="ORF">Dmel_CG4786</name>
</gene>
<reference evidence="6" key="6">
    <citation type="submission" date="2003-02" db="EMBL/GenBank/DDBJ databases">
        <authorList>
            <person name="Stapleton M."/>
            <person name="Brokstein P."/>
            <person name="Hong L."/>
            <person name="Agbayani A."/>
            <person name="Carlson J."/>
            <person name="Champe M."/>
            <person name="Chavez C."/>
            <person name="Dorsett V."/>
            <person name="Dresnek D."/>
            <person name="Farfan D."/>
            <person name="Frise E."/>
            <person name="George R."/>
            <person name="Gonzalez M."/>
            <person name="Guarin H."/>
            <person name="Kronmiller B."/>
            <person name="Li P."/>
            <person name="Liao G."/>
            <person name="Miranda A."/>
            <person name="Mungall C.J."/>
            <person name="Nunoo J."/>
            <person name="Pacleb J."/>
            <person name="Paragas V."/>
            <person name="Park S."/>
            <person name="Patel S."/>
            <person name="Phouanenavong S."/>
            <person name="Wan K."/>
            <person name="Yu C."/>
            <person name="Lewis S.E."/>
            <person name="Rubin G.M."/>
            <person name="Celniker S."/>
        </authorList>
    </citation>
    <scope>NUCLEOTIDE SEQUENCE</scope>
    <source>
        <strain evidence="6">Berkeley</strain>
    </source>
</reference>
<dbReference type="InterPro" id="IPR001007">
    <property type="entry name" value="VWF_dom"/>
</dbReference>
<dbReference type="AlphaFoldDB" id="Q8SXY5"/>
<dbReference type="IntAct" id="Q8SXY5">
    <property type="interactions" value="2"/>
</dbReference>
<dbReference type="SUPFAM" id="SSF57603">
    <property type="entry name" value="FnI-like domain"/>
    <property type="match status" value="1"/>
</dbReference>
<feature type="region of interest" description="Disordered" evidence="1">
    <location>
        <begin position="189"/>
        <end position="334"/>
    </location>
</feature>
<evidence type="ECO:0000256" key="1">
    <source>
        <dbReference type="SAM" id="MobiDB-lite"/>
    </source>
</evidence>
<dbReference type="PANTHER" id="PTHR46439:SF3">
    <property type="entry name" value="RE54525P"/>
    <property type="match status" value="1"/>
</dbReference>
<dbReference type="STRING" id="7227.FBpp0077871"/>
<reference evidence="5 8" key="1">
    <citation type="journal article" date="2000" name="Science">
        <title>The genome sequence of Drosophila melanogaster.</title>
        <authorList>
            <person name="Adams M.D."/>
            <person name="Celniker S.E."/>
            <person name="Holt R.A."/>
            <person name="Evans C.A."/>
            <person name="Gocayne J.D."/>
            <person name="Amanatides P.G."/>
            <person name="Scherer S.E."/>
            <person name="Li P.W."/>
            <person name="Hoskins R.A."/>
            <person name="Galle R.F."/>
            <person name="George R.A."/>
            <person name="Lewis S.E."/>
            <person name="Richards S."/>
            <person name="Ashburner M."/>
            <person name="Henderson S.N."/>
            <person name="Sutton G.G."/>
            <person name="Wortman J.R."/>
            <person name="Yandell M.D."/>
            <person name="Zhang Q."/>
            <person name="Chen L.X."/>
            <person name="Brandon R.C."/>
            <person name="Rogers Y.H."/>
            <person name="Blazej R.G."/>
            <person name="Champe M."/>
            <person name="Pfeiffer B.D."/>
            <person name="Wan K.H."/>
            <person name="Doyle C."/>
            <person name="Baxter E.G."/>
            <person name="Helt G."/>
            <person name="Nelson C.R."/>
            <person name="Gabor G.L."/>
            <person name="Abril J.F."/>
            <person name="Agbayani A."/>
            <person name="An H.J."/>
            <person name="Andrews-Pfannkoch C."/>
            <person name="Baldwin D."/>
            <person name="Ballew R.M."/>
            <person name="Basu A."/>
            <person name="Baxendale J."/>
            <person name="Bayraktaroglu L."/>
            <person name="Beasley E.M."/>
            <person name="Beeson K.Y."/>
            <person name="Benos P.V."/>
            <person name="Berman B.P."/>
            <person name="Bhandari D."/>
            <person name="Bolshakov S."/>
            <person name="Borkova D."/>
            <person name="Botchan M.R."/>
            <person name="Bouck J."/>
            <person name="Brokstein P."/>
            <person name="Brottier P."/>
            <person name="Burtis K.C."/>
            <person name="Busam D.A."/>
            <person name="Butler H."/>
            <person name="Cadieu E."/>
            <person name="Center A."/>
            <person name="Chandra I."/>
            <person name="Cherry J.M."/>
            <person name="Cawley S."/>
            <person name="Dahlke C."/>
            <person name="Davenport L.B."/>
            <person name="Davies P."/>
            <person name="de Pablos B."/>
            <person name="Delcher A."/>
            <person name="Deng Z."/>
            <person name="Mays A.D."/>
            <person name="Dew I."/>
            <person name="Dietz S.M."/>
            <person name="Dodson K."/>
            <person name="Doup L.E."/>
            <person name="Downes M."/>
            <person name="Dugan-Rocha S."/>
            <person name="Dunkov B.C."/>
            <person name="Dunn P."/>
            <person name="Durbin K.J."/>
            <person name="Evangelista C.C."/>
            <person name="Ferraz C."/>
            <person name="Ferriera S."/>
            <person name="Fleischmann W."/>
            <person name="Fosler C."/>
            <person name="Gabrielian A.E."/>
            <person name="Garg N.S."/>
            <person name="Gelbart W.M."/>
            <person name="Glasser K."/>
            <person name="Glodek A."/>
            <person name="Gong F."/>
            <person name="Gorrell J.H."/>
            <person name="Gu Z."/>
            <person name="Guan P."/>
            <person name="Harris M."/>
            <person name="Harris N.L."/>
            <person name="Harvey D."/>
            <person name="Heiman T.J."/>
            <person name="Hernandez J.R."/>
            <person name="Houck J."/>
            <person name="Hostin D."/>
            <person name="Houston K.A."/>
            <person name="Howland T.J."/>
            <person name="Wei M.H."/>
            <person name="Ibegwam C."/>
            <person name="Jalali M."/>
            <person name="Kalush F."/>
            <person name="Karpen G.H."/>
            <person name="Ke Z."/>
            <person name="Kennison J.A."/>
            <person name="Ketchum K.A."/>
            <person name="Kimmel B.E."/>
            <person name="Kodira C.D."/>
            <person name="Kraft C."/>
            <person name="Kravitz S."/>
            <person name="Kulp D."/>
            <person name="Lai Z."/>
            <person name="Lasko P."/>
            <person name="Lei Y."/>
            <person name="Levitsky A.A."/>
            <person name="Li J."/>
            <person name="Li Z."/>
            <person name="Liang Y."/>
            <person name="Lin X."/>
            <person name="Liu X."/>
            <person name="Mattei B."/>
            <person name="McIntosh T.C."/>
            <person name="McLeod M.P."/>
            <person name="McPherson D."/>
            <person name="Merkulov G."/>
            <person name="Milshina N.V."/>
            <person name="Mobarry C."/>
            <person name="Morris J."/>
            <person name="Moshrefi A."/>
            <person name="Mount S.M."/>
            <person name="Moy M."/>
            <person name="Murphy B."/>
            <person name="Murphy L."/>
            <person name="Muzny D.M."/>
            <person name="Nelson D.L."/>
            <person name="Nelson D.R."/>
            <person name="Nelson K.A."/>
            <person name="Nixon K."/>
            <person name="Nusskern D.R."/>
            <person name="Pacleb J.M."/>
            <person name="Palazzolo M."/>
            <person name="Pittman G.S."/>
            <person name="Pan S."/>
            <person name="Pollard J."/>
            <person name="Puri V."/>
            <person name="Reese M.G."/>
            <person name="Reinert K."/>
            <person name="Remington K."/>
            <person name="Saunders R.D."/>
            <person name="Scheeler F."/>
            <person name="Shen H."/>
            <person name="Shue B.C."/>
            <person name="Siden-Kiamos I."/>
            <person name="Simpson M."/>
            <person name="Skupski M.P."/>
            <person name="Smith T."/>
            <person name="Spier E."/>
            <person name="Spradling A.C."/>
            <person name="Stapleton M."/>
            <person name="Strong R."/>
            <person name="Sun E."/>
            <person name="Svirskas R."/>
            <person name="Tector C."/>
            <person name="Turner R."/>
            <person name="Venter E."/>
            <person name="Wang A.H."/>
            <person name="Wang X."/>
            <person name="Wang Z.Y."/>
            <person name="Wassarman D.A."/>
            <person name="Weinstock G.M."/>
            <person name="Weissenbach J."/>
            <person name="Williams S.M."/>
            <person name="WoodageT"/>
            <person name="Worley K.C."/>
            <person name="Wu D."/>
            <person name="Yang S."/>
            <person name="Yao Q.A."/>
            <person name="Ye J."/>
            <person name="Yeh R.F."/>
            <person name="Zaveri J.S."/>
            <person name="Zhan M."/>
            <person name="Zhang G."/>
            <person name="Zhao Q."/>
            <person name="Zheng L."/>
            <person name="Zheng X.H."/>
            <person name="Zhong F.N."/>
            <person name="Zhong W."/>
            <person name="Zhou X."/>
            <person name="Zhu S."/>
            <person name="Zhu X."/>
            <person name="Smith H.O."/>
            <person name="Gibbs R.A."/>
            <person name="Myers E.W."/>
            <person name="Rubin G.M."/>
            <person name="Venter J.C."/>
        </authorList>
    </citation>
    <scope>NUCLEOTIDE SEQUENCE [LARGE SCALE GENOMIC DNA]</scope>
    <source>
        <strain evidence="8">Berkeley</strain>
    </source>
</reference>
<dbReference type="Gene3D" id="6.20.200.20">
    <property type="match status" value="1"/>
</dbReference>
<evidence type="ECO:0000259" key="4">
    <source>
        <dbReference type="PROSITE" id="PS50184"/>
    </source>
</evidence>
<proteinExistence type="evidence at transcript level"/>
<reference evidence="5 8" key="10">
    <citation type="journal article" date="2007" name="Science">
        <title>Sequence finishing and mapping of Drosophila melanogaster heterochromatin.</title>
        <authorList>
            <person name="Hoskins R.A."/>
            <person name="Carlson J.W."/>
            <person name="Kennedy C."/>
            <person name="Acevedo D."/>
            <person name="Evans-Holm M."/>
            <person name="Frise E."/>
            <person name="Wan K.H."/>
            <person name="Park S."/>
            <person name="Mendez-Lago M."/>
            <person name="Rossi F."/>
            <person name="Villasante A."/>
            <person name="Dimitri P."/>
            <person name="Karpen G.H."/>
            <person name="Celniker S.E."/>
        </authorList>
    </citation>
    <scope>NUCLEOTIDE SEQUENCE [LARGE SCALE GENOMIC DNA]</scope>
    <source>
        <strain evidence="8">Berkeley</strain>
    </source>
</reference>
<reference evidence="5 8" key="7">
    <citation type="journal article" date="2005" name="PLoS Comput. Biol.">
        <title>Combined evidence annotation of transposable elements in genome sequences.</title>
        <authorList>
            <person name="Quesneville H."/>
            <person name="Bergman C.M."/>
            <person name="Andrieu O."/>
            <person name="Autard D."/>
            <person name="Nouaud D."/>
            <person name="Ashburner M."/>
            <person name="Anxolabehere D."/>
        </authorList>
    </citation>
    <scope>NUCLEOTIDE SEQUENCE [LARGE SCALE GENOMIC DNA]</scope>
    <source>
        <strain evidence="8">Berkeley</strain>
    </source>
</reference>
<keyword evidence="2" id="KW-1133">Transmembrane helix</keyword>
<organism evidence="6">
    <name type="scientific">Drosophila melanogaster</name>
    <name type="common">Fruit fly</name>
    <dbReference type="NCBI Taxonomy" id="7227"/>
    <lineage>
        <taxon>Eukaryota</taxon>
        <taxon>Metazoa</taxon>
        <taxon>Ecdysozoa</taxon>
        <taxon>Arthropoda</taxon>
        <taxon>Hexapoda</taxon>
        <taxon>Insecta</taxon>
        <taxon>Pterygota</taxon>
        <taxon>Neoptera</taxon>
        <taxon>Endopterygota</taxon>
        <taxon>Diptera</taxon>
        <taxon>Brachycera</taxon>
        <taxon>Muscomorpha</taxon>
        <taxon>Ephydroidea</taxon>
        <taxon>Drosophilidae</taxon>
        <taxon>Drosophila</taxon>
        <taxon>Sophophora</taxon>
    </lineage>
</organism>
<reference evidence="5" key="15">
    <citation type="submission" date="2022-11" db="EMBL/GenBank/DDBJ databases">
        <authorList>
            <consortium name="FlyBase"/>
        </authorList>
    </citation>
    <scope>NUCLEOTIDE SEQUENCE</scope>
</reference>
<dbReference type="InterPro" id="IPR052624">
    <property type="entry name" value="CRIM1"/>
</dbReference>
<dbReference type="DNASU" id="40283"/>
<dbReference type="Bgee" id="FBgn0037012">
    <property type="expression patterns" value="Expressed in adult middle midgut class II enteroendocrine cell in adult midgut (Drosophila) and 86 other cell types or tissues"/>
</dbReference>
<reference evidence="8" key="3">
    <citation type="journal article" date="2002" name="Genome Biol.">
        <title>Annotation of the Drosophila melanogaster euchromatic genome: a systematic review.</title>
        <authorList>
            <person name="Misra S."/>
            <person name="Crosby M.A."/>
            <person name="Mungall C.J."/>
            <person name="Matthews B.B."/>
            <person name="Campbell K.S."/>
            <person name="Hradecky P."/>
            <person name="Huang Y."/>
            <person name="Kaminker J.S."/>
            <person name="Millburn G.H."/>
            <person name="Prochnik S.E."/>
            <person name="Smith C.D."/>
            <person name="Tupy J.L."/>
            <person name="Whitfied E.J."/>
            <person name="Bayraktaroglu L."/>
            <person name="Berman B.P."/>
            <person name="Bettencourt B.R."/>
            <person name="Celniker S.E."/>
            <person name="de Grey A.D."/>
            <person name="Drysdale R.A."/>
            <person name="Harris N.L."/>
            <person name="Richter J."/>
            <person name="Russo S."/>
            <person name="Schroeder A.J."/>
            <person name="Shu S.Q."/>
            <person name="Stapleton M."/>
            <person name="Yamada C."/>
            <person name="Ashburner M."/>
            <person name="Gelbart W.M."/>
            <person name="Rubin G.M."/>
            <person name="Lewis S.E."/>
        </authorList>
    </citation>
    <scope>GENOME REANNOTATION</scope>
    <source>
        <strain evidence="8">Berkeley</strain>
    </source>
</reference>
<dbReference type="CTD" id="40283"/>
<dbReference type="BioGRID-ORCS" id="40283">
    <property type="hits" value="0 hits in 1 CRISPR screen"/>
</dbReference>
<dbReference type="GO" id="GO:0005886">
    <property type="term" value="C:plasma membrane"/>
    <property type="evidence" value="ECO:0000314"/>
    <property type="project" value="FlyBase"/>
</dbReference>
<reference evidence="5" key="12">
    <citation type="journal article" date="2015" name="G3 (Bethesda)">
        <title>Gene Model Annotations for Drosophila melanogaster: The Rule-Benders.</title>
        <authorList>
            <consortium name="FlyBase Consortium"/>
            <person name="Crosby M.A."/>
            <person name="Gramates L.S."/>
            <person name="Dos Santos G."/>
            <person name="Matthews B.B."/>
            <person name="St Pierre S.E."/>
            <person name="Zhou P."/>
            <person name="Schroeder A.J."/>
            <person name="Falls K."/>
            <person name="Emmert D.B."/>
            <person name="Russo S.M."/>
            <person name="Gelbart W.M."/>
            <person name="null"/>
        </authorList>
    </citation>
    <scope>NUCLEOTIDE SEQUENCE</scope>
</reference>
<reference evidence="5 8" key="9">
    <citation type="journal article" date="2007" name="Science">
        <title>The Release 5.1 annotation of Drosophila melanogaster heterochromatin.</title>
        <authorList>
            <person name="Smith C.D."/>
            <person name="Shu S."/>
            <person name="Mungall C.J."/>
            <person name="Karpen G.H."/>
        </authorList>
    </citation>
    <scope>NUCLEOTIDE SEQUENCE [LARGE SCALE GENOMIC DNA]</scope>
    <source>
        <strain evidence="8">Berkeley</strain>
    </source>
</reference>
<feature type="transmembrane region" description="Helical" evidence="2">
    <location>
        <begin position="397"/>
        <end position="420"/>
    </location>
</feature>
<accession>Q9VPD1</accession>
<evidence type="ECO:0000313" key="5">
    <source>
        <dbReference type="EMBL" id="AAF51624.2"/>
    </source>
</evidence>
<dbReference type="KEGG" id="dme:Dmel_CG4786"/>
<reference evidence="5 8" key="5">
    <citation type="journal article" date="2002" name="Genome Biol.">
        <title>Heterochromatic sequences in a Drosophila whole-genome shotgun assembly.</title>
        <authorList>
            <person name="Hoskins R.A."/>
            <person name="Smith C.D."/>
            <person name="Carlson J.W."/>
            <person name="Carvalho A.B."/>
            <person name="Halpern A."/>
            <person name="Kaminker J.S."/>
            <person name="Kennedy C."/>
            <person name="Mungall C.J."/>
            <person name="Sullivan B.A."/>
            <person name="Sutton G.G."/>
            <person name="Yasuhara J.C."/>
            <person name="Wakimoto B.T."/>
            <person name="Myers E.W."/>
            <person name="Celniker S.E."/>
            <person name="Rubin G.M."/>
            <person name="Karpen G.H."/>
        </authorList>
    </citation>
    <scope>NUCLEOTIDE SEQUENCE [LARGE SCALE GENOMIC DNA]</scope>
    <source>
        <strain evidence="8">Berkeley</strain>
    </source>
</reference>
<dbReference type="HOGENOM" id="CLU_635053_0_0_1"/>
<reference evidence="5" key="8">
    <citation type="submission" date="2006-08" db="EMBL/GenBank/DDBJ databases">
        <authorList>
            <person name="Celniker S."/>
            <person name="Carlson J."/>
            <person name="Wan K."/>
            <person name="Frise E."/>
            <person name="Hoskins R."/>
            <person name="Park S."/>
            <person name="Svirskas R."/>
            <person name="Rubin G."/>
        </authorList>
    </citation>
    <scope>NUCLEOTIDE SEQUENCE</scope>
</reference>
<accession>Q8SXY5</accession>
<reference evidence="5" key="13">
    <citation type="journal article" date="2015" name="Genome Res.">
        <title>The Release 6 reference sequence of the Drosophila melanogaster genome.</title>
        <authorList>
            <person name="Hoskins R.A."/>
            <person name="Carlson J.W."/>
            <person name="Wan K.H."/>
            <person name="Park S."/>
            <person name="Mendez I."/>
            <person name="Galle S.E."/>
            <person name="Booth B.W."/>
            <person name="Pfeiffer B.D."/>
            <person name="George R.A."/>
            <person name="Svirskas R."/>
            <person name="Krzywinski M."/>
            <person name="Schein J."/>
            <person name="Accardo M.C."/>
            <person name="Damia E."/>
            <person name="Messina G."/>
            <person name="Mendez-Lago M."/>
            <person name="de Pablos B."/>
            <person name="Demakova O.V."/>
            <person name="Andreyeva E.N."/>
            <person name="Boldyreva L.V."/>
            <person name="Marra M."/>
            <person name="Carvalho A.B."/>
            <person name="Dimitri P."/>
            <person name="Villasante A."/>
            <person name="Zhimulev I.F."/>
            <person name="Rubin G.M."/>
            <person name="Karpen G.H."/>
            <person name="Celniker S.E."/>
        </authorList>
    </citation>
    <scope>NUCLEOTIDE SEQUENCE</scope>
</reference>
<dbReference type="VEuPathDB" id="VectorBase:FBgn0037012"/>
<evidence type="ECO:0000256" key="3">
    <source>
        <dbReference type="SAM" id="SignalP"/>
    </source>
</evidence>
<dbReference type="EMBL" id="AE014296">
    <property type="protein sequence ID" value="AAF51624.2"/>
    <property type="molecule type" value="Genomic_DNA"/>
</dbReference>
<dbReference type="FlyBase" id="FBgn0037012">
    <property type="gene designation" value="Rcd2"/>
</dbReference>
<dbReference type="RefSeq" id="NP_649244.3">
    <property type="nucleotide sequence ID" value="NM_140987.3"/>
</dbReference>
<evidence type="ECO:0000313" key="8">
    <source>
        <dbReference type="Proteomes" id="UP000000803"/>
    </source>
</evidence>
<keyword evidence="2" id="KW-0812">Transmembrane</keyword>
<dbReference type="FunCoup" id="Q8SXY5">
    <property type="interactions" value="50"/>
</dbReference>
<keyword evidence="3" id="KW-0732">Signal</keyword>
<reference evidence="8" key="2">
    <citation type="journal article" date="2002" name="Genome Biol.">
        <title>Finishing a whole-genome shotgun: release 3 of the Drosophila melanogaster euchromatic genome sequence.</title>
        <authorList>
            <person name="Celniker S.E."/>
            <person name="Wheeler D.A."/>
            <person name="Kronmiller B."/>
            <person name="Carlson J.W."/>
            <person name="Halpern A."/>
            <person name="Patel S."/>
            <person name="Adams M."/>
            <person name="Champe M."/>
            <person name="Dugan S.P."/>
            <person name="Frise E."/>
            <person name="Hodgson A."/>
            <person name="George R.A."/>
            <person name="Hoskins R.A."/>
            <person name="Laverty T."/>
            <person name="Muzny D.M."/>
            <person name="Nelson C.R."/>
            <person name="Pacleb J.M."/>
            <person name="Park S."/>
            <person name="Pfeiffer B.D."/>
            <person name="Richards S."/>
            <person name="Sodergren E.J."/>
            <person name="Svirskas R."/>
            <person name="Tabor P.E."/>
            <person name="Wan K."/>
            <person name="Stapleton M."/>
            <person name="Sutton G.G."/>
            <person name="Venter C."/>
            <person name="Weinstock G."/>
            <person name="Scherer S.E."/>
            <person name="Myers E.W."/>
            <person name="Gibbs R.A."/>
            <person name="Rubin G.M."/>
        </authorList>
    </citation>
    <scope>NUCLEOTIDE SEQUENCE [LARGE SCALE GENOMIC DNA]</scope>
    <source>
        <strain evidence="8">Berkeley</strain>
    </source>
</reference>
<keyword evidence="2" id="KW-0472">Membrane</keyword>
<dbReference type="SMR" id="Q8SXY5"/>
<dbReference type="OMA" id="HEMCTSE"/>
<name>Q8SXY5_DROME</name>
<dbReference type="Pfam" id="PF23334">
    <property type="entry name" value="VWC2L_2nd"/>
    <property type="match status" value="1"/>
</dbReference>
<dbReference type="GeneID" id="40283"/>
<dbReference type="UCSC" id="CG4786-RA">
    <property type="organism name" value="d. melanogaster"/>
</dbReference>
<feature type="domain" description="VWFC" evidence="4">
    <location>
        <begin position="109"/>
        <end position="169"/>
    </location>
</feature>
<reference evidence="8" key="4">
    <citation type="journal article" date="2002" name="Genome Biol.">
        <title>The transposable elements of the Drosophila melanogaster euchromatin: a genomics perspective.</title>
        <authorList>
            <person name="Kaminker J.S."/>
            <person name="Bergman C.M."/>
            <person name="Kronmiller B."/>
            <person name="Carlson J."/>
            <person name="Svirskas R."/>
            <person name="Patel S."/>
            <person name="Frise E."/>
            <person name="Wheeler D.A."/>
            <person name="Lewis S.E."/>
            <person name="Rubin G.M."/>
            <person name="Ashburner M."/>
            <person name="Celniker S.E."/>
        </authorList>
    </citation>
    <scope>NUCLEOTIDE SEQUENCE [LARGE SCALE GENOMIC DNA]</scope>
    <source>
        <strain evidence="8">Berkeley</strain>
    </source>
</reference>
<dbReference type="AGR" id="FB:FBgn0037012"/>